<dbReference type="InterPro" id="IPR050651">
    <property type="entry name" value="Plant_Cytochrome_P450_Monoox"/>
</dbReference>
<keyword evidence="7 12" id="KW-0560">Oxidoreductase</keyword>
<dbReference type="FunFam" id="1.10.630.10:FF:000026">
    <property type="entry name" value="Cytochrome P450 82C4"/>
    <property type="match status" value="1"/>
</dbReference>
<keyword evidence="10" id="KW-0472">Membrane</keyword>
<protein>
    <submittedName>
        <fullName evidence="13">p450 domain-containing protein</fullName>
    </submittedName>
</protein>
<keyword evidence="6" id="KW-1133">Transmembrane helix</keyword>
<comment type="caution">
    <text evidence="13">The sequence shown here is derived from an EMBL/GenBank/DDBJ whole genome shotgun (WGS) entry which is preliminary data.</text>
</comment>
<dbReference type="CDD" id="cd20654">
    <property type="entry name" value="CYP82"/>
    <property type="match status" value="1"/>
</dbReference>
<evidence type="ECO:0000256" key="8">
    <source>
        <dbReference type="ARBA" id="ARBA00023004"/>
    </source>
</evidence>
<sequence length="521" mass="59171">MDFLIQLLIIASLFALVVLYNKLWKTRSISTSKQSTEAPEPRHSWPFIGHLHHLRGQKPVCQILADMADTHGPVFTIRVGMKRALVVSSWEAVKDCYRDNDTIFLTRPPLAALKYMGYNGALPGLGPSGPFWQAMRKIMALNILSSRQLELLKHVRASEVDIGIKDLYSMCTTTGKACSAMVDLGQWFSFVTMNTIIKMIAGKRFSSSGNDKEFQRFGRAITDFMRLTGALVISDVIPYTEWLDLQGHLRSMKRTAKEMDYFLSSWLEEHLQERRDGKVKADRDFIDVMLSLFENEDSMYGHKVEDIIKGTSSDLILGSSESTPTTLIWTVSLLLNNLETLKHAQDEIDIHVGRERWVEEYDFKKLGYLRAIVKETLRLYPASPVLAPREAMEDCYVAGYHVPKGTRLMTNVWKLHRDPRVWPNPSEFQPERFLTTHANFDVGGQHFGYIPFSSGRRSCPGILSAMQMSQLMLARLLQGFEIATLMNAPVDMSEGAGLTMPKARPLEVILTPRLPKELYET</sequence>
<dbReference type="SUPFAM" id="SSF48264">
    <property type="entry name" value="Cytochrome P450"/>
    <property type="match status" value="1"/>
</dbReference>
<keyword evidence="3 11" id="KW-0349">Heme</keyword>
<feature type="binding site" description="axial binding residue" evidence="11">
    <location>
        <position position="459"/>
    </location>
    <ligand>
        <name>heme</name>
        <dbReference type="ChEBI" id="CHEBI:30413"/>
    </ligand>
    <ligandPart>
        <name>Fe</name>
        <dbReference type="ChEBI" id="CHEBI:18248"/>
    </ligandPart>
</feature>
<proteinExistence type="inferred from homology"/>
<dbReference type="Pfam" id="PF00067">
    <property type="entry name" value="p450"/>
    <property type="match status" value="1"/>
</dbReference>
<evidence type="ECO:0000256" key="5">
    <source>
        <dbReference type="ARBA" id="ARBA00022723"/>
    </source>
</evidence>
<dbReference type="InterPro" id="IPR017972">
    <property type="entry name" value="Cyt_P450_CS"/>
</dbReference>
<dbReference type="PRINTS" id="PR00385">
    <property type="entry name" value="P450"/>
</dbReference>
<dbReference type="PANTHER" id="PTHR47947:SF1">
    <property type="entry name" value="CYTOCHROME P450 82E3"/>
    <property type="match status" value="1"/>
</dbReference>
<dbReference type="PRINTS" id="PR00463">
    <property type="entry name" value="EP450I"/>
</dbReference>
<dbReference type="InterPro" id="IPR001128">
    <property type="entry name" value="Cyt_P450"/>
</dbReference>
<evidence type="ECO:0000256" key="2">
    <source>
        <dbReference type="ARBA" id="ARBA00010617"/>
    </source>
</evidence>
<evidence type="ECO:0000256" key="1">
    <source>
        <dbReference type="ARBA" id="ARBA00004167"/>
    </source>
</evidence>
<dbReference type="GO" id="GO:0016020">
    <property type="term" value="C:membrane"/>
    <property type="evidence" value="ECO:0007669"/>
    <property type="project" value="UniProtKB-SubCell"/>
</dbReference>
<comment type="similarity">
    <text evidence="2 12">Belongs to the cytochrome P450 family.</text>
</comment>
<dbReference type="GO" id="GO:0016705">
    <property type="term" value="F:oxidoreductase activity, acting on paired donors, with incorporation or reduction of molecular oxygen"/>
    <property type="evidence" value="ECO:0007669"/>
    <property type="project" value="InterPro"/>
</dbReference>
<dbReference type="InParanoid" id="A0A1Q3CDR8"/>
<keyword evidence="9 12" id="KW-0503">Monooxygenase</keyword>
<evidence type="ECO:0000256" key="12">
    <source>
        <dbReference type="RuleBase" id="RU000461"/>
    </source>
</evidence>
<dbReference type="GO" id="GO:0004497">
    <property type="term" value="F:monooxygenase activity"/>
    <property type="evidence" value="ECO:0007669"/>
    <property type="project" value="UniProtKB-KW"/>
</dbReference>
<dbReference type="EMBL" id="BDDD01001761">
    <property type="protein sequence ID" value="GAV78223.1"/>
    <property type="molecule type" value="Genomic_DNA"/>
</dbReference>
<reference evidence="14" key="1">
    <citation type="submission" date="2016-04" db="EMBL/GenBank/DDBJ databases">
        <title>Cephalotus genome sequencing.</title>
        <authorList>
            <person name="Fukushima K."/>
            <person name="Hasebe M."/>
            <person name="Fang X."/>
        </authorList>
    </citation>
    <scope>NUCLEOTIDE SEQUENCE [LARGE SCALE GENOMIC DNA]</scope>
    <source>
        <strain evidence="14">cv. St1</strain>
    </source>
</reference>
<dbReference type="GO" id="GO:0020037">
    <property type="term" value="F:heme binding"/>
    <property type="evidence" value="ECO:0007669"/>
    <property type="project" value="InterPro"/>
</dbReference>
<evidence type="ECO:0000256" key="9">
    <source>
        <dbReference type="ARBA" id="ARBA00023033"/>
    </source>
</evidence>
<dbReference type="PROSITE" id="PS00086">
    <property type="entry name" value="CYTOCHROME_P450"/>
    <property type="match status" value="1"/>
</dbReference>
<keyword evidence="14" id="KW-1185">Reference proteome</keyword>
<evidence type="ECO:0000256" key="4">
    <source>
        <dbReference type="ARBA" id="ARBA00022692"/>
    </source>
</evidence>
<accession>A0A1Q3CDR8</accession>
<evidence type="ECO:0000256" key="3">
    <source>
        <dbReference type="ARBA" id="ARBA00022617"/>
    </source>
</evidence>
<dbReference type="PANTHER" id="PTHR47947">
    <property type="entry name" value="CYTOCHROME P450 82C3-RELATED"/>
    <property type="match status" value="1"/>
</dbReference>
<organism evidence="13 14">
    <name type="scientific">Cephalotus follicularis</name>
    <name type="common">Albany pitcher plant</name>
    <dbReference type="NCBI Taxonomy" id="3775"/>
    <lineage>
        <taxon>Eukaryota</taxon>
        <taxon>Viridiplantae</taxon>
        <taxon>Streptophyta</taxon>
        <taxon>Embryophyta</taxon>
        <taxon>Tracheophyta</taxon>
        <taxon>Spermatophyta</taxon>
        <taxon>Magnoliopsida</taxon>
        <taxon>eudicotyledons</taxon>
        <taxon>Gunneridae</taxon>
        <taxon>Pentapetalae</taxon>
        <taxon>rosids</taxon>
        <taxon>fabids</taxon>
        <taxon>Oxalidales</taxon>
        <taxon>Cephalotaceae</taxon>
        <taxon>Cephalotus</taxon>
    </lineage>
</organism>
<keyword evidence="4" id="KW-0812">Transmembrane</keyword>
<keyword evidence="8 11" id="KW-0408">Iron</keyword>
<keyword evidence="5 11" id="KW-0479">Metal-binding</keyword>
<dbReference type="GO" id="GO:0005506">
    <property type="term" value="F:iron ion binding"/>
    <property type="evidence" value="ECO:0007669"/>
    <property type="project" value="InterPro"/>
</dbReference>
<dbReference type="InterPro" id="IPR002401">
    <property type="entry name" value="Cyt_P450_E_grp-I"/>
</dbReference>
<evidence type="ECO:0000256" key="10">
    <source>
        <dbReference type="ARBA" id="ARBA00023136"/>
    </source>
</evidence>
<dbReference type="Gene3D" id="1.10.630.10">
    <property type="entry name" value="Cytochrome P450"/>
    <property type="match status" value="1"/>
</dbReference>
<evidence type="ECO:0000313" key="14">
    <source>
        <dbReference type="Proteomes" id="UP000187406"/>
    </source>
</evidence>
<evidence type="ECO:0000313" key="13">
    <source>
        <dbReference type="EMBL" id="GAV78223.1"/>
    </source>
</evidence>
<dbReference type="AlphaFoldDB" id="A0A1Q3CDR8"/>
<evidence type="ECO:0000256" key="11">
    <source>
        <dbReference type="PIRSR" id="PIRSR602401-1"/>
    </source>
</evidence>
<gene>
    <name evidence="13" type="ORF">CFOL_v3_21691</name>
</gene>
<evidence type="ECO:0000256" key="7">
    <source>
        <dbReference type="ARBA" id="ARBA00023002"/>
    </source>
</evidence>
<dbReference type="STRING" id="3775.A0A1Q3CDR8"/>
<dbReference type="OrthoDB" id="2789670at2759"/>
<name>A0A1Q3CDR8_CEPFO</name>
<comment type="cofactor">
    <cofactor evidence="11">
        <name>heme</name>
        <dbReference type="ChEBI" id="CHEBI:30413"/>
    </cofactor>
</comment>
<dbReference type="Proteomes" id="UP000187406">
    <property type="component" value="Unassembled WGS sequence"/>
</dbReference>
<comment type="subcellular location">
    <subcellularLocation>
        <location evidence="1">Membrane</location>
        <topology evidence="1">Single-pass membrane protein</topology>
    </subcellularLocation>
</comment>
<dbReference type="InterPro" id="IPR036396">
    <property type="entry name" value="Cyt_P450_sf"/>
</dbReference>
<evidence type="ECO:0000256" key="6">
    <source>
        <dbReference type="ARBA" id="ARBA00022989"/>
    </source>
</evidence>